<dbReference type="InterPro" id="IPR042266">
    <property type="entry name" value="PPPDE_sf"/>
</dbReference>
<keyword evidence="2" id="KW-0645">Protease</keyword>
<dbReference type="PANTHER" id="PTHR12378">
    <property type="entry name" value="DESUMOYLATING ISOPEPTIDASE"/>
    <property type="match status" value="1"/>
</dbReference>
<dbReference type="GO" id="GO:0006508">
    <property type="term" value="P:proteolysis"/>
    <property type="evidence" value="ECO:0007669"/>
    <property type="project" value="UniProtKB-KW"/>
</dbReference>
<keyword evidence="7" id="KW-1185">Reference proteome</keyword>
<dbReference type="PROSITE" id="PS51858">
    <property type="entry name" value="PPPDE"/>
    <property type="match status" value="1"/>
</dbReference>
<comment type="caution">
    <text evidence="6">The sequence shown here is derived from an EMBL/GenBank/DDBJ whole genome shotgun (WGS) entry which is preliminary data.</text>
</comment>
<proteinExistence type="inferred from homology"/>
<keyword evidence="3" id="KW-0378">Hydrolase</keyword>
<evidence type="ECO:0000259" key="5">
    <source>
        <dbReference type="PROSITE" id="PS51858"/>
    </source>
</evidence>
<dbReference type="AlphaFoldDB" id="A0A9W7A8P5"/>
<reference evidence="7" key="1">
    <citation type="journal article" date="2023" name="Commun. Biol.">
        <title>Genome analysis of Parmales, the sister group of diatoms, reveals the evolutionary specialization of diatoms from phago-mixotrophs to photoautotrophs.</title>
        <authorList>
            <person name="Ban H."/>
            <person name="Sato S."/>
            <person name="Yoshikawa S."/>
            <person name="Yamada K."/>
            <person name="Nakamura Y."/>
            <person name="Ichinomiya M."/>
            <person name="Sato N."/>
            <person name="Blanc-Mathieu R."/>
            <person name="Endo H."/>
            <person name="Kuwata A."/>
            <person name="Ogata H."/>
        </authorList>
    </citation>
    <scope>NUCLEOTIDE SEQUENCE [LARGE SCALE GENOMIC DNA]</scope>
    <source>
        <strain evidence="7">NIES 3701</strain>
    </source>
</reference>
<dbReference type="InterPro" id="IPR008580">
    <property type="entry name" value="PPPDE_dom"/>
</dbReference>
<dbReference type="OrthoDB" id="412286at2759"/>
<evidence type="ECO:0000313" key="7">
    <source>
        <dbReference type="Proteomes" id="UP001165085"/>
    </source>
</evidence>
<feature type="domain" description="PPPDE" evidence="5">
    <location>
        <begin position="16"/>
        <end position="150"/>
    </location>
</feature>
<organism evidence="6 7">
    <name type="scientific">Triparma strigata</name>
    <dbReference type="NCBI Taxonomy" id="1606541"/>
    <lineage>
        <taxon>Eukaryota</taxon>
        <taxon>Sar</taxon>
        <taxon>Stramenopiles</taxon>
        <taxon>Ochrophyta</taxon>
        <taxon>Bolidophyceae</taxon>
        <taxon>Parmales</taxon>
        <taxon>Triparmaceae</taxon>
        <taxon>Triparma</taxon>
    </lineage>
</organism>
<feature type="region of interest" description="Disordered" evidence="4">
    <location>
        <begin position="156"/>
        <end position="218"/>
    </location>
</feature>
<gene>
    <name evidence="6" type="ORF">TrST_g10145</name>
</gene>
<name>A0A9W7A8P5_9STRA</name>
<dbReference type="GO" id="GO:0016579">
    <property type="term" value="P:protein deubiquitination"/>
    <property type="evidence" value="ECO:0007669"/>
    <property type="project" value="TreeGrafter"/>
</dbReference>
<comment type="similarity">
    <text evidence="1">Belongs to the DeSI family.</text>
</comment>
<dbReference type="Proteomes" id="UP001165085">
    <property type="component" value="Unassembled WGS sequence"/>
</dbReference>
<evidence type="ECO:0000313" key="6">
    <source>
        <dbReference type="EMBL" id="GMH65475.1"/>
    </source>
</evidence>
<dbReference type="GO" id="GO:0101005">
    <property type="term" value="F:deubiquitinase activity"/>
    <property type="evidence" value="ECO:0007669"/>
    <property type="project" value="TreeGrafter"/>
</dbReference>
<evidence type="ECO:0000256" key="3">
    <source>
        <dbReference type="ARBA" id="ARBA00022801"/>
    </source>
</evidence>
<dbReference type="Pfam" id="PF05903">
    <property type="entry name" value="Peptidase_C97"/>
    <property type="match status" value="1"/>
</dbReference>
<dbReference type="Gene3D" id="3.90.1720.30">
    <property type="entry name" value="PPPDE domains"/>
    <property type="match status" value="1"/>
</dbReference>
<sequence>MSGFGAYGGGRTRHGHEVLVNIYDLSPANESILNPIGFGIHHSGLEINGEEYSFASGAGIFTDTPKQAGGAKYSHSLRMGTFEGSAADIRAAISDLRDSFGPNSYNVLTKNCNHFSDALCQRLLNVSVPGYVNRAAYFGSFFSCLVPDEVLGGAPVGDPNNGGSSGTAPGFSVMGGGERNSGSNKAFVGTGQSLGGGSSSAANASSDESEALLDRREKARQAALKRFEQNQN</sequence>
<accession>A0A9W7A8P5</accession>
<dbReference type="PANTHER" id="PTHR12378:SF80">
    <property type="entry name" value="IP06716P-RELATED"/>
    <property type="match status" value="1"/>
</dbReference>
<dbReference type="SMART" id="SM01179">
    <property type="entry name" value="DUF862"/>
    <property type="match status" value="1"/>
</dbReference>
<evidence type="ECO:0000256" key="4">
    <source>
        <dbReference type="SAM" id="MobiDB-lite"/>
    </source>
</evidence>
<protein>
    <recommendedName>
        <fullName evidence="5">PPPDE domain-containing protein</fullName>
    </recommendedName>
</protein>
<evidence type="ECO:0000256" key="2">
    <source>
        <dbReference type="ARBA" id="ARBA00022670"/>
    </source>
</evidence>
<evidence type="ECO:0000256" key="1">
    <source>
        <dbReference type="ARBA" id="ARBA00008140"/>
    </source>
</evidence>
<dbReference type="EMBL" id="BRXY01000101">
    <property type="protein sequence ID" value="GMH65475.1"/>
    <property type="molecule type" value="Genomic_DNA"/>
</dbReference>